<dbReference type="InterPro" id="IPR004367">
    <property type="entry name" value="Cyclin_C-dom"/>
</dbReference>
<dbReference type="AlphaFoldDB" id="A0A5C7HT61"/>
<dbReference type="InterPro" id="IPR036915">
    <property type="entry name" value="Cyclin-like_sf"/>
</dbReference>
<dbReference type="InterPro" id="IPR013763">
    <property type="entry name" value="Cyclin-like_dom"/>
</dbReference>
<keyword evidence="10" id="KW-1185">Reference proteome</keyword>
<dbReference type="SMART" id="SM01332">
    <property type="entry name" value="Cyclin_C"/>
    <property type="match status" value="1"/>
</dbReference>
<dbReference type="Gene3D" id="1.10.472.10">
    <property type="entry name" value="Cyclin-like"/>
    <property type="match status" value="2"/>
</dbReference>
<evidence type="ECO:0000313" key="10">
    <source>
        <dbReference type="Proteomes" id="UP000323000"/>
    </source>
</evidence>
<reference evidence="10" key="1">
    <citation type="journal article" date="2019" name="Gigascience">
        <title>De novo genome assembly of the endangered Acer yangbiense, a plant species with extremely small populations endemic to Yunnan Province, China.</title>
        <authorList>
            <person name="Yang J."/>
            <person name="Wariss H.M."/>
            <person name="Tao L."/>
            <person name="Zhang R."/>
            <person name="Yun Q."/>
            <person name="Hollingsworth P."/>
            <person name="Dao Z."/>
            <person name="Luo G."/>
            <person name="Guo H."/>
            <person name="Ma Y."/>
            <person name="Sun W."/>
        </authorList>
    </citation>
    <scope>NUCLEOTIDE SEQUENCE [LARGE SCALE GENOMIC DNA]</scope>
    <source>
        <strain evidence="10">cv. Malutang</strain>
    </source>
</reference>
<organism evidence="9 10">
    <name type="scientific">Acer yangbiense</name>
    <dbReference type="NCBI Taxonomy" id="1000413"/>
    <lineage>
        <taxon>Eukaryota</taxon>
        <taxon>Viridiplantae</taxon>
        <taxon>Streptophyta</taxon>
        <taxon>Embryophyta</taxon>
        <taxon>Tracheophyta</taxon>
        <taxon>Spermatophyta</taxon>
        <taxon>Magnoliopsida</taxon>
        <taxon>eudicotyledons</taxon>
        <taxon>Gunneridae</taxon>
        <taxon>Pentapetalae</taxon>
        <taxon>rosids</taxon>
        <taxon>malvids</taxon>
        <taxon>Sapindales</taxon>
        <taxon>Sapindaceae</taxon>
        <taxon>Hippocastanoideae</taxon>
        <taxon>Acereae</taxon>
        <taxon>Acer</taxon>
    </lineage>
</organism>
<dbReference type="GO" id="GO:0048316">
    <property type="term" value="P:seed development"/>
    <property type="evidence" value="ECO:0007669"/>
    <property type="project" value="UniProtKB-ARBA"/>
</dbReference>
<evidence type="ECO:0008006" key="11">
    <source>
        <dbReference type="Google" id="ProtNLM"/>
    </source>
</evidence>
<dbReference type="InterPro" id="IPR039361">
    <property type="entry name" value="Cyclin"/>
</dbReference>
<comment type="caution">
    <text evidence="9">The sequence shown here is derived from an EMBL/GenBank/DDBJ whole genome shotgun (WGS) entry which is preliminary data.</text>
</comment>
<evidence type="ECO:0000259" key="8">
    <source>
        <dbReference type="SMART" id="SM01332"/>
    </source>
</evidence>
<dbReference type="Pfam" id="PF02984">
    <property type="entry name" value="Cyclin_C"/>
    <property type="match status" value="1"/>
</dbReference>
<proteinExistence type="inferred from homology"/>
<name>A0A5C7HT61_9ROSI</name>
<dbReference type="GO" id="GO:0051301">
    <property type="term" value="P:cell division"/>
    <property type="evidence" value="ECO:0007669"/>
    <property type="project" value="UniProtKB-KW"/>
</dbReference>
<evidence type="ECO:0000256" key="3">
    <source>
        <dbReference type="ARBA" id="ARBA00023127"/>
    </source>
</evidence>
<dbReference type="GO" id="GO:0010444">
    <property type="term" value="P:guard mother cell differentiation"/>
    <property type="evidence" value="ECO:0007669"/>
    <property type="project" value="UniProtKB-ARBA"/>
</dbReference>
<dbReference type="EMBL" id="VAHF01000006">
    <property type="protein sequence ID" value="TXG59372.1"/>
    <property type="molecule type" value="Genomic_DNA"/>
</dbReference>
<dbReference type="Pfam" id="PF00134">
    <property type="entry name" value="Cyclin_N"/>
    <property type="match status" value="1"/>
</dbReference>
<evidence type="ECO:0000256" key="5">
    <source>
        <dbReference type="RuleBase" id="RU000383"/>
    </source>
</evidence>
<dbReference type="FunFam" id="1.10.472.10:FF:000070">
    <property type="entry name" value="CYCLIN D32"/>
    <property type="match status" value="1"/>
</dbReference>
<feature type="domain" description="Cyclin C-terminal" evidence="8">
    <location>
        <begin position="249"/>
        <end position="363"/>
    </location>
</feature>
<protein>
    <recommendedName>
        <fullName evidence="11">Cyclin N-terminal domain-containing protein</fullName>
    </recommendedName>
</protein>
<evidence type="ECO:0000313" key="9">
    <source>
        <dbReference type="EMBL" id="TXG59372.1"/>
    </source>
</evidence>
<accession>A0A5C7HT61</accession>
<dbReference type="PANTHER" id="PTHR10177">
    <property type="entry name" value="CYCLINS"/>
    <property type="match status" value="1"/>
</dbReference>
<dbReference type="InterPro" id="IPR006671">
    <property type="entry name" value="Cyclin_N"/>
</dbReference>
<comment type="similarity">
    <text evidence="1">Belongs to the cyclin family. Cyclin D subfamily.</text>
</comment>
<dbReference type="SMART" id="SM00385">
    <property type="entry name" value="CYCLIN"/>
    <property type="match status" value="1"/>
</dbReference>
<gene>
    <name evidence="9" type="ORF">EZV62_013945</name>
</gene>
<evidence type="ECO:0000256" key="1">
    <source>
        <dbReference type="ARBA" id="ARBA00009065"/>
    </source>
</evidence>
<feature type="domain" description="Cyclin-like" evidence="7">
    <location>
        <begin position="152"/>
        <end position="240"/>
    </location>
</feature>
<dbReference type="CDD" id="cd20544">
    <property type="entry name" value="CYCLIN_AtCycD-like_rpt2"/>
    <property type="match status" value="1"/>
</dbReference>
<keyword evidence="4" id="KW-0131">Cell cycle</keyword>
<dbReference type="OrthoDB" id="5590282at2759"/>
<dbReference type="SUPFAM" id="SSF47954">
    <property type="entry name" value="Cyclin-like"/>
    <property type="match status" value="2"/>
</dbReference>
<evidence type="ECO:0000256" key="2">
    <source>
        <dbReference type="ARBA" id="ARBA00022618"/>
    </source>
</evidence>
<dbReference type="Proteomes" id="UP000323000">
    <property type="component" value="Chromosome 6"/>
</dbReference>
<dbReference type="CDD" id="cd20543">
    <property type="entry name" value="CYCLIN_AtCycD-like_rpt1"/>
    <property type="match status" value="1"/>
</dbReference>
<sequence length="421" mass="47384">MVESGLALMAGGCRPGVSEWAAKVDDESAAEEEDSGIGSAVGLTTEDSLSSSTKKMALLEETKELQSSPSMAVNGGLYCEEEVFEDCDELDDFESEKCVKETLLPSVLLEQDLFWEDSELSSLISKENETRVICDLIISDGFLMLARKEAVEWILKVKAHYGFNALTSVLAVNYFDSFTSSLKFQRDKPWMTQLAAVACLSLAAKVEETQVPLLLDLQAEDAKYVFEAKTIQRMELLLLSTLKWRMNPVTPISFFDHIVRRLGLKTHLHWEFLRRCERLLLSIITDSRFMCYLPSILATATMMHVIKEVEPYNHVEYQNQLMGVLKISEDKVNECYTFILELSSSHGSWNHHKRKHVSLPGSPSGVIDATFSCDSSNDSWALASSVSSSLEPRFKRNRAHVQQMRLPSLNRTFVDVISSPR</sequence>
<keyword evidence="3 5" id="KW-0195">Cyclin</keyword>
<evidence type="ECO:0000259" key="7">
    <source>
        <dbReference type="SMART" id="SM00385"/>
    </source>
</evidence>
<evidence type="ECO:0000256" key="6">
    <source>
        <dbReference type="SAM" id="MobiDB-lite"/>
    </source>
</evidence>
<feature type="region of interest" description="Disordered" evidence="6">
    <location>
        <begin position="24"/>
        <end position="45"/>
    </location>
</feature>
<keyword evidence="2" id="KW-0132">Cell division</keyword>
<evidence type="ECO:0000256" key="4">
    <source>
        <dbReference type="ARBA" id="ARBA00023306"/>
    </source>
</evidence>
<dbReference type="FunFam" id="1.10.472.10:FF:000074">
    <property type="entry name" value="D3-type cyclin"/>
    <property type="match status" value="1"/>
</dbReference>